<dbReference type="Proteomes" id="UP000502753">
    <property type="component" value="Segment"/>
</dbReference>
<evidence type="ECO:0000313" key="2">
    <source>
        <dbReference type="Proteomes" id="UP000502753"/>
    </source>
</evidence>
<proteinExistence type="predicted"/>
<protein>
    <submittedName>
        <fullName evidence="1">Pre-tape measure frameshift protein</fullName>
    </submittedName>
</protein>
<dbReference type="GeneID" id="62681162"/>
<organism evidence="1 2">
    <name type="scientific">Cronobacter phage JC01</name>
    <dbReference type="NCBI Taxonomy" id="2729575"/>
    <lineage>
        <taxon>Viruses</taxon>
        <taxon>Duplodnaviria</taxon>
        <taxon>Heunggongvirae</taxon>
        <taxon>Uroviricota</taxon>
        <taxon>Caudoviricetes</taxon>
        <taxon>Casjensviridae</taxon>
        <taxon>Jacunavirus</taxon>
        <taxon>Jacunavirus JC01</taxon>
    </lineage>
</organism>
<evidence type="ECO:0000313" key="1">
    <source>
        <dbReference type="EMBL" id="QJI52241.1"/>
    </source>
</evidence>
<sequence length="151" mass="16521">MSLADFQPETRTVKVKNVTFEVRGLSFADISSLIRTHMDDLEAVFTMYEREAQGLNFGNLAMARLATALISDAPGLVAHIIALAADSPEFVDKAARLPAFTQLDALKKIGAMTFEEVGGVKKLLEMIVELVENLQPEKSEQPKRSSPSGKK</sequence>
<accession>A0A6M3YKJ6</accession>
<dbReference type="Pfam" id="PF23789">
    <property type="entry name" value="Pre_tape_measure"/>
    <property type="match status" value="1"/>
</dbReference>
<dbReference type="RefSeq" id="YP_009998571.1">
    <property type="nucleotide sequence ID" value="NC_052989.1"/>
</dbReference>
<dbReference type="InterPro" id="IPR057378">
    <property type="entry name" value="Pre_tape_measure"/>
</dbReference>
<keyword evidence="2" id="KW-1185">Reference proteome</keyword>
<dbReference type="KEGG" id="vg:62681162"/>
<reference evidence="1 2" key="1">
    <citation type="submission" date="2020-04" db="EMBL/GenBank/DDBJ databases">
        <title>Characterization and complete genome analysis of a novel phage JC01 infecting Cronobacter sakazakii.</title>
        <authorList>
            <person name="Jiang J."/>
            <person name="Zhao C."/>
            <person name="Tie D."/>
            <person name="Li Z."/>
        </authorList>
    </citation>
    <scope>NUCLEOTIDE SEQUENCE [LARGE SCALE GENOMIC DNA]</scope>
</reference>
<name>A0A6M3YKJ6_9CAUD</name>
<dbReference type="EMBL" id="MT330372">
    <property type="protein sequence ID" value="QJI52241.1"/>
    <property type="molecule type" value="Genomic_DNA"/>
</dbReference>